<comment type="similarity">
    <text evidence="2 3">Belongs to the serpin family.</text>
</comment>
<dbReference type="SUPFAM" id="SSF51197">
    <property type="entry name" value="Clavaminate synthase-like"/>
    <property type="match status" value="1"/>
</dbReference>
<reference evidence="6" key="1">
    <citation type="journal article" date="2011" name="Genome Biol.">
        <title>The draft genome of the carcinogenic human liver fluke Clonorchis sinensis.</title>
        <authorList>
            <person name="Wang X."/>
            <person name="Chen W."/>
            <person name="Huang Y."/>
            <person name="Sun J."/>
            <person name="Men J."/>
            <person name="Liu H."/>
            <person name="Luo F."/>
            <person name="Guo L."/>
            <person name="Lv X."/>
            <person name="Deng C."/>
            <person name="Zhou C."/>
            <person name="Fan Y."/>
            <person name="Li X."/>
            <person name="Huang L."/>
            <person name="Hu Y."/>
            <person name="Liang C."/>
            <person name="Hu X."/>
            <person name="Xu J."/>
            <person name="Yu X."/>
        </authorList>
    </citation>
    <scope>NUCLEOTIDE SEQUENCE [LARGE SCALE GENOMIC DNA]</scope>
    <source>
        <strain evidence="6">Henan</strain>
    </source>
</reference>
<organism evidence="6 7">
    <name type="scientific">Clonorchis sinensis</name>
    <name type="common">Chinese liver fluke</name>
    <dbReference type="NCBI Taxonomy" id="79923"/>
    <lineage>
        <taxon>Eukaryota</taxon>
        <taxon>Metazoa</taxon>
        <taxon>Spiralia</taxon>
        <taxon>Lophotrochozoa</taxon>
        <taxon>Platyhelminthes</taxon>
        <taxon>Trematoda</taxon>
        <taxon>Digenea</taxon>
        <taxon>Opisthorchiida</taxon>
        <taxon>Opisthorchiata</taxon>
        <taxon>Opisthorchiidae</taxon>
        <taxon>Clonorchis</taxon>
    </lineage>
</organism>
<protein>
    <submittedName>
        <fullName evidence="6">Alkylated DNA repair protein alkB homolog 7</fullName>
    </submittedName>
</protein>
<dbReference type="Gene3D" id="3.10.20.550">
    <property type="entry name" value="ASAP complex, SAP18 subunit"/>
    <property type="match status" value="1"/>
</dbReference>
<dbReference type="Gene3D" id="2.30.39.10">
    <property type="entry name" value="Alpha-1-antitrypsin, domain 1"/>
    <property type="match status" value="2"/>
</dbReference>
<evidence type="ECO:0000259" key="5">
    <source>
        <dbReference type="SMART" id="SM00093"/>
    </source>
</evidence>
<dbReference type="InterPro" id="IPR042534">
    <property type="entry name" value="SAP18_sf"/>
</dbReference>
<gene>
    <name evidence="6" type="ORF">CLF_102034</name>
</gene>
<dbReference type="InterPro" id="IPR000215">
    <property type="entry name" value="Serpin_fam"/>
</dbReference>
<feature type="compositionally biased region" description="Polar residues" evidence="4">
    <location>
        <begin position="1699"/>
        <end position="1708"/>
    </location>
</feature>
<dbReference type="InterPro" id="IPR036186">
    <property type="entry name" value="Serpin_sf"/>
</dbReference>
<feature type="region of interest" description="Disordered" evidence="4">
    <location>
        <begin position="1694"/>
        <end position="1737"/>
    </location>
</feature>
<dbReference type="EMBL" id="DF142909">
    <property type="protein sequence ID" value="GAA48787.1"/>
    <property type="molecule type" value="Genomic_DNA"/>
</dbReference>
<feature type="compositionally biased region" description="Polar residues" evidence="4">
    <location>
        <begin position="1725"/>
        <end position="1737"/>
    </location>
</feature>
<dbReference type="Pfam" id="PF00079">
    <property type="entry name" value="Serpin"/>
    <property type="match status" value="2"/>
</dbReference>
<dbReference type="GO" id="GO:0004867">
    <property type="term" value="F:serine-type endopeptidase inhibitor activity"/>
    <property type="evidence" value="ECO:0007669"/>
    <property type="project" value="InterPro"/>
</dbReference>
<feature type="compositionally biased region" description="Basic and acidic residues" evidence="4">
    <location>
        <begin position="1054"/>
        <end position="1063"/>
    </location>
</feature>
<dbReference type="SUPFAM" id="SSF56574">
    <property type="entry name" value="Serpins"/>
    <property type="match status" value="2"/>
</dbReference>
<dbReference type="Proteomes" id="UP000008909">
    <property type="component" value="Unassembled WGS sequence"/>
</dbReference>
<dbReference type="InterPro" id="IPR042178">
    <property type="entry name" value="Serpin_sf_1"/>
</dbReference>
<name>G7Y752_CLOSI</name>
<accession>G7Y752</accession>
<dbReference type="PANTHER" id="PTHR11461:SF211">
    <property type="entry name" value="GH10112P-RELATED"/>
    <property type="match status" value="1"/>
</dbReference>
<keyword evidence="7" id="KW-1185">Reference proteome</keyword>
<evidence type="ECO:0000256" key="2">
    <source>
        <dbReference type="ARBA" id="ARBA00009500"/>
    </source>
</evidence>
<evidence type="ECO:0000256" key="3">
    <source>
        <dbReference type="RuleBase" id="RU000411"/>
    </source>
</evidence>
<feature type="compositionally biased region" description="Basic and acidic residues" evidence="4">
    <location>
        <begin position="1091"/>
        <end position="1126"/>
    </location>
</feature>
<evidence type="ECO:0000313" key="7">
    <source>
        <dbReference type="Proteomes" id="UP000008909"/>
    </source>
</evidence>
<proteinExistence type="inferred from homology"/>
<dbReference type="PANTHER" id="PTHR11461">
    <property type="entry name" value="SERINE PROTEASE INHIBITOR, SERPIN"/>
    <property type="match status" value="1"/>
</dbReference>
<dbReference type="SMART" id="SM00093">
    <property type="entry name" value="SERPIN"/>
    <property type="match status" value="1"/>
</dbReference>
<dbReference type="InterPro" id="IPR042185">
    <property type="entry name" value="Serpin_sf_2"/>
</dbReference>
<feature type="domain" description="Serpin" evidence="5">
    <location>
        <begin position="62"/>
        <end position="489"/>
    </location>
</feature>
<dbReference type="Pfam" id="PF06487">
    <property type="entry name" value="SAP18"/>
    <property type="match status" value="1"/>
</dbReference>
<evidence type="ECO:0000256" key="1">
    <source>
        <dbReference type="ARBA" id="ARBA00001954"/>
    </source>
</evidence>
<dbReference type="Gene3D" id="3.30.497.10">
    <property type="entry name" value="Antithrombin, subunit I, domain 2"/>
    <property type="match status" value="2"/>
</dbReference>
<reference key="2">
    <citation type="submission" date="2011-10" db="EMBL/GenBank/DDBJ databases">
        <title>The genome and transcriptome sequence of Clonorchis sinensis provide insights into the carcinogenic liver fluke.</title>
        <authorList>
            <person name="Wang X."/>
            <person name="Huang Y."/>
            <person name="Chen W."/>
            <person name="Liu H."/>
            <person name="Guo L."/>
            <person name="Chen Y."/>
            <person name="Luo F."/>
            <person name="Zhou W."/>
            <person name="Sun J."/>
            <person name="Mao Q."/>
            <person name="Liang P."/>
            <person name="Zhou C."/>
            <person name="Tian Y."/>
            <person name="Men J."/>
            <person name="Lv X."/>
            <person name="Huang L."/>
            <person name="Zhou J."/>
            <person name="Hu Y."/>
            <person name="Li R."/>
            <person name="Zhang F."/>
            <person name="Lei H."/>
            <person name="Li X."/>
            <person name="Hu X."/>
            <person name="Liang C."/>
            <person name="Xu J."/>
            <person name="Wu Z."/>
            <person name="Yu X."/>
        </authorList>
    </citation>
    <scope>NUCLEOTIDE SEQUENCE</scope>
    <source>
        <strain>Henan</strain>
    </source>
</reference>
<feature type="region of interest" description="Disordered" evidence="4">
    <location>
        <begin position="1039"/>
        <end position="1148"/>
    </location>
</feature>
<dbReference type="Gene3D" id="2.60.120.590">
    <property type="entry name" value="Alpha-ketoglutarate-dependent dioxygenase AlkB-like"/>
    <property type="match status" value="1"/>
</dbReference>
<dbReference type="InterPro" id="IPR010516">
    <property type="entry name" value="SAP18"/>
</dbReference>
<evidence type="ECO:0000313" key="6">
    <source>
        <dbReference type="EMBL" id="GAA48787.1"/>
    </source>
</evidence>
<comment type="cofactor">
    <cofactor evidence="1">
        <name>Fe(2+)</name>
        <dbReference type="ChEBI" id="CHEBI:29033"/>
    </cofactor>
</comment>
<dbReference type="GO" id="GO:0005615">
    <property type="term" value="C:extracellular space"/>
    <property type="evidence" value="ECO:0007669"/>
    <property type="project" value="InterPro"/>
</dbReference>
<sequence>MTNRRNFSPDLNAYRLQKRRNPLVQIHGNNSRVDSQPSNECVYVGVMDTNREFHEGVTEFTTELYDKIIGKQGDNPENFLFSPMSIYAASLLVMAGADGETLRELQRLLRIPDRLCPDDVHSAFGPMILNYFKGSAEMDLALANRLFLLRPIEILPDYTNQVEACYESSVELVSLFIVDPEAQRYHMNTWVSKNTKDKIKELLPCGSVDNNTVLAIINALYFRGTWVKPFDKMATCESDFYCLNGEIMKVQMMFKKTYFPVASFKELDCVGIKLPFQSNGPGYYFTYPDYQKDSLFEKQHLIVADCKHKTMRQDIPVCPKGEHRLTRVFLLNCTCDVMNVDVFTTLEISFACQFELQMGHLRAPSKIASVLSETFVEQEVHLNLPKFKFSEGEPLDVKEVFENCGVKQLFGAGADLSKLSKFKIFVSDALHKSILEVDEEGATAAAATYFRMAKSASFNFVKMRVEHPFVVALICDSKLPAFIGHVVKPEYKIITSYCKNATCDSSDMQYRNLDTLLASSYKPKQPATGTIVVVVYFIIGHILLATWVENLEGIFEKPSNRKSTRMTSEKVHEIIRRTVNEFLSDFHDELNGAEVTRPWDELNQSAPRIYSCREADLVPTAIGNTPYWFKDEDLARIVANDLIIKEDFITTEEEQNLSTELDTVLAGVAHRWFRGPVITTIIVSCKNRVLAATVSFTDDLGRGQYDFASRPLHNTISSSTATRYSSCCSPLTFLLSKSPGVVLIAEDFIARVGRFSSLETRFGDVFTLNAKRNDNGRVRFADSGLTPLVVPQSHMMLSCAYPNAVQGCKHSILDRLFQGHKHLRIIFHSIHFSTTTFATDSLPFTRPLLFISLISIDQAITDFRETERKTWRTINRPVIERLQNLTAATEFPKPATDLPIDQVVLPYIHVLDLAESGEIKAHIDSVRFCGGSVVVLSLLSDSVLRLAVAPSKEVVALPADQPGLAELSLPNPGSYVDLRIPRRSVYVMRGASRYLLTHAILSNTDVARLFAEHGSRLYDIQRPRRISVICRISPLSRLHPPSLPTADSSTRRPAPTDHADRVSRSRSRSPLVASIVHLASRPNDPTSLEHGVGDETRRVLVRAEGRDVSPENWRRERREKRLEEGKSKRKSTHPSESRSSRHASSSTINRKETCPILIRLSYSTNGKHHSLSKYDRGRFPENELQINTWIDCSLRELAEEVRDACPMARKRGTRLHFAAIYPDQHGTYRRRELGVVISGFISPVDPTENPPDASNNVKRPFHLADDSSRTLLSKRFHIGDFIDVAIAEHVPGTLGGWNSNRRPLGPTPLSSKLTNRMSELDLVINHPSLNYFSWGYCVRAYRFSYFSCFTTIDMVTCCYDIRDIAIHVYTYYYMYYSVVWKHQKREIQLGSSCYDIRDIAIHVYTYYYMYYSVVWKHQKREIQLGSSVDWLHIQGKICTEIAKSPHTVTNTVRLLLGTGSVFQLNDLYTVISWISYQLKQQMAFVQHIQLKNSINEKSSRVSSSKQFGVQMSVRISYNLVSTRLTGGNLRDCAYLTDFIRNMKSQPKLRGRYHSIFRTRFQHLLLCFAEKFHFGPIKPSRTRVLSRTESNFFHELGTSDDEHSTHSQRCRTDTSEFLTVTGLQLNRNTTLTPLDTCTPTGSFVSELFLDETLLSNYPQIYKIGRCAFIFAKMKKDHHLPEGNIHVENYAEWKPERDESSQLTHSPTQPRTDDVTSIGDETFAIQLPSSANRPTINQK</sequence>
<evidence type="ECO:0000256" key="4">
    <source>
        <dbReference type="SAM" id="MobiDB-lite"/>
    </source>
</evidence>
<dbReference type="InterPro" id="IPR037151">
    <property type="entry name" value="AlkB-like_sf"/>
</dbReference>
<dbReference type="InterPro" id="IPR023796">
    <property type="entry name" value="Serpin_dom"/>
</dbReference>